<reference evidence="5" key="3">
    <citation type="submission" date="2021-08" db="EMBL/GenBank/DDBJ databases">
        <authorList>
            <person name="Tani A."/>
            <person name="Ola A."/>
            <person name="Ogura Y."/>
            <person name="Katsura K."/>
            <person name="Hayashi T."/>
        </authorList>
    </citation>
    <scope>NUCLEOTIDE SEQUENCE</scope>
    <source>
        <strain evidence="5">DSM 21893</strain>
    </source>
</reference>
<protein>
    <submittedName>
        <fullName evidence="4">Uncharacterized protein</fullName>
    </submittedName>
</protein>
<evidence type="ECO:0000313" key="5">
    <source>
        <dbReference type="EMBL" id="GJD38367.1"/>
    </source>
</evidence>
<feature type="coiled-coil region" evidence="1">
    <location>
        <begin position="82"/>
        <end position="123"/>
    </location>
</feature>
<organism evidence="4">
    <name type="scientific">Methylobacterium bullatum</name>
    <dbReference type="NCBI Taxonomy" id="570505"/>
    <lineage>
        <taxon>Bacteria</taxon>
        <taxon>Pseudomonadati</taxon>
        <taxon>Pseudomonadota</taxon>
        <taxon>Alphaproteobacteria</taxon>
        <taxon>Hyphomicrobiales</taxon>
        <taxon>Methylobacteriaceae</taxon>
        <taxon>Methylobacterium</taxon>
    </lineage>
</organism>
<reference evidence="5" key="1">
    <citation type="journal article" date="2016" name="Front. Microbiol.">
        <title>Genome Sequence of the Piezophilic, Mesophilic Sulfate-Reducing Bacterium Desulfovibrio indicus J2T.</title>
        <authorList>
            <person name="Cao J."/>
            <person name="Maignien L."/>
            <person name="Shao Z."/>
            <person name="Alain K."/>
            <person name="Jebbar M."/>
        </authorList>
    </citation>
    <scope>NUCLEOTIDE SEQUENCE</scope>
    <source>
        <strain evidence="5">DSM 21893</strain>
    </source>
</reference>
<evidence type="ECO:0000313" key="6">
    <source>
        <dbReference type="Proteomes" id="UP001055307"/>
    </source>
</evidence>
<evidence type="ECO:0000256" key="1">
    <source>
        <dbReference type="SAM" id="Coils"/>
    </source>
</evidence>
<feature type="region of interest" description="Disordered" evidence="2">
    <location>
        <begin position="1"/>
        <end position="82"/>
    </location>
</feature>
<accession>A0A679K7M6</accession>
<reference evidence="4" key="2">
    <citation type="submission" date="2019-12" db="EMBL/GenBank/DDBJ databases">
        <authorList>
            <person name="Cremers G."/>
        </authorList>
    </citation>
    <scope>NUCLEOTIDE SEQUENCE</scope>
    <source>
        <strain evidence="4">Mbul2</strain>
    </source>
</reference>
<name>A0A679K7M6_9HYPH</name>
<keyword evidence="3" id="KW-0472">Membrane</keyword>
<feature type="transmembrane region" description="Helical" evidence="3">
    <location>
        <begin position="148"/>
        <end position="170"/>
    </location>
</feature>
<dbReference type="EMBL" id="BPQF01000006">
    <property type="protein sequence ID" value="GJD38367.1"/>
    <property type="molecule type" value="Genomic_DNA"/>
</dbReference>
<dbReference type="AlphaFoldDB" id="A0A679K7M6"/>
<sequence length="179" mass="18710">MTEPSPTPSTGTSFIPGAKTSESKTSHNMTSESTALAGVAPSPVPETQAIANQQATPPLVVGKAEPLAQSAPAPSSPGSDQLARIEDKCARIEDKYARSEALLSRVEEKIEGATTRMSEAARQSDLAALRSEVRAVADRTRRLPGSGALVLTAIITAVLTVVLTIAAQRFHLDGLITPR</sequence>
<dbReference type="EMBL" id="LR743511">
    <property type="protein sequence ID" value="CAA2143840.1"/>
    <property type="molecule type" value="Genomic_DNA"/>
</dbReference>
<gene>
    <name evidence="4" type="ORF">MBLL_03036</name>
    <name evidence="5" type="ORF">OICFNHDK_0812</name>
</gene>
<evidence type="ECO:0000313" key="4">
    <source>
        <dbReference type="EMBL" id="CAA2143840.1"/>
    </source>
</evidence>
<evidence type="ECO:0000256" key="3">
    <source>
        <dbReference type="SAM" id="Phobius"/>
    </source>
</evidence>
<evidence type="ECO:0000256" key="2">
    <source>
        <dbReference type="SAM" id="MobiDB-lite"/>
    </source>
</evidence>
<dbReference type="RefSeq" id="WP_082473246.1">
    <property type="nucleotide sequence ID" value="NZ_BPQF01000006.1"/>
</dbReference>
<feature type="compositionally biased region" description="Low complexity" evidence="2">
    <location>
        <begin position="64"/>
        <end position="79"/>
    </location>
</feature>
<dbReference type="Proteomes" id="UP001055307">
    <property type="component" value="Unassembled WGS sequence"/>
</dbReference>
<keyword evidence="3" id="KW-1133">Transmembrane helix</keyword>
<proteinExistence type="predicted"/>
<keyword evidence="6" id="KW-1185">Reference proteome</keyword>
<keyword evidence="1" id="KW-0175">Coiled coil</keyword>
<keyword evidence="3" id="KW-0812">Transmembrane</keyword>